<evidence type="ECO:0000313" key="2">
    <source>
        <dbReference type="EMBL" id="GAA2115477.1"/>
    </source>
</evidence>
<dbReference type="EMBL" id="BAAAQQ010000002">
    <property type="protein sequence ID" value="GAA2115477.1"/>
    <property type="molecule type" value="Genomic_DNA"/>
</dbReference>
<feature type="region of interest" description="Disordered" evidence="1">
    <location>
        <begin position="1"/>
        <end position="47"/>
    </location>
</feature>
<sequence>MRWWRHREDPRVDVDGPELRESGDVGDEELAEATREPLADLRELGVA</sequence>
<comment type="caution">
    <text evidence="2">The sequence shown here is derived from an EMBL/GenBank/DDBJ whole genome shotgun (WGS) entry which is preliminary data.</text>
</comment>
<accession>A0ABP5JDV7</accession>
<dbReference type="Proteomes" id="UP001500575">
    <property type="component" value="Unassembled WGS sequence"/>
</dbReference>
<evidence type="ECO:0000256" key="1">
    <source>
        <dbReference type="SAM" id="MobiDB-lite"/>
    </source>
</evidence>
<feature type="compositionally biased region" description="Basic and acidic residues" evidence="1">
    <location>
        <begin position="1"/>
        <end position="23"/>
    </location>
</feature>
<evidence type="ECO:0000313" key="3">
    <source>
        <dbReference type="Proteomes" id="UP001500575"/>
    </source>
</evidence>
<proteinExistence type="predicted"/>
<gene>
    <name evidence="2" type="ORF">GCM10009843_04900</name>
</gene>
<feature type="compositionally biased region" description="Basic and acidic residues" evidence="1">
    <location>
        <begin position="32"/>
        <end position="47"/>
    </location>
</feature>
<reference evidence="3" key="1">
    <citation type="journal article" date="2019" name="Int. J. Syst. Evol. Microbiol.">
        <title>The Global Catalogue of Microorganisms (GCM) 10K type strain sequencing project: providing services to taxonomists for standard genome sequencing and annotation.</title>
        <authorList>
            <consortium name="The Broad Institute Genomics Platform"/>
            <consortium name="The Broad Institute Genome Sequencing Center for Infectious Disease"/>
            <person name="Wu L."/>
            <person name="Ma J."/>
        </authorList>
    </citation>
    <scope>NUCLEOTIDE SEQUENCE [LARGE SCALE GENOMIC DNA]</scope>
    <source>
        <strain evidence="3">JCM 16021</strain>
    </source>
</reference>
<name>A0ABP5JDV7_9ACTN</name>
<organism evidence="2 3">
    <name type="scientific">Nocardioides bigeumensis</name>
    <dbReference type="NCBI Taxonomy" id="433657"/>
    <lineage>
        <taxon>Bacteria</taxon>
        <taxon>Bacillati</taxon>
        <taxon>Actinomycetota</taxon>
        <taxon>Actinomycetes</taxon>
        <taxon>Propionibacteriales</taxon>
        <taxon>Nocardioidaceae</taxon>
        <taxon>Nocardioides</taxon>
    </lineage>
</organism>
<protein>
    <submittedName>
        <fullName evidence="2">Uncharacterized protein</fullName>
    </submittedName>
</protein>
<keyword evidence="3" id="KW-1185">Reference proteome</keyword>